<feature type="compositionally biased region" description="Low complexity" evidence="6">
    <location>
        <begin position="398"/>
        <end position="410"/>
    </location>
</feature>
<dbReference type="InterPro" id="IPR018517">
    <property type="entry name" value="tRNA_hU_synthase_CS"/>
</dbReference>
<evidence type="ECO:0000313" key="8">
    <source>
        <dbReference type="EMBL" id="KAG2443335.1"/>
    </source>
</evidence>
<keyword evidence="4" id="KW-0819">tRNA processing</keyword>
<protein>
    <recommendedName>
        <fullName evidence="7">DUS-like FMN-binding domain-containing protein</fullName>
    </recommendedName>
</protein>
<evidence type="ECO:0000259" key="7">
    <source>
        <dbReference type="Pfam" id="PF01207"/>
    </source>
</evidence>
<evidence type="ECO:0000256" key="5">
    <source>
        <dbReference type="ARBA" id="ARBA00023002"/>
    </source>
</evidence>
<dbReference type="InterPro" id="IPR035587">
    <property type="entry name" value="DUS-like_FMN-bd"/>
</dbReference>
<name>A0A835W8A9_9CHLO</name>
<feature type="compositionally biased region" description="Low complexity" evidence="6">
    <location>
        <begin position="429"/>
        <end position="442"/>
    </location>
</feature>
<dbReference type="GO" id="GO:0017150">
    <property type="term" value="F:tRNA dihydrouridine synthase activity"/>
    <property type="evidence" value="ECO:0007669"/>
    <property type="project" value="InterPro"/>
</dbReference>
<keyword evidence="5" id="KW-0560">Oxidoreductase</keyword>
<dbReference type="PANTHER" id="PTHR45936">
    <property type="entry name" value="TRNA-DIHYDROURIDINE(20) SYNTHASE [NAD(P)+]-LIKE"/>
    <property type="match status" value="1"/>
</dbReference>
<dbReference type="EMBL" id="JAEHOD010000031">
    <property type="protein sequence ID" value="KAG2443335.1"/>
    <property type="molecule type" value="Genomic_DNA"/>
</dbReference>
<dbReference type="PANTHER" id="PTHR45936:SF1">
    <property type="entry name" value="TRNA-DIHYDROURIDINE(20) SYNTHASE [NAD(P)+]-LIKE"/>
    <property type="match status" value="1"/>
</dbReference>
<evidence type="ECO:0000313" key="9">
    <source>
        <dbReference type="Proteomes" id="UP000613740"/>
    </source>
</evidence>
<dbReference type="Pfam" id="PF01207">
    <property type="entry name" value="Dus"/>
    <property type="match status" value="1"/>
</dbReference>
<evidence type="ECO:0000256" key="1">
    <source>
        <dbReference type="ARBA" id="ARBA00001917"/>
    </source>
</evidence>
<proteinExistence type="predicted"/>
<keyword evidence="2" id="KW-0285">Flavoprotein</keyword>
<gene>
    <name evidence="8" type="ORF">HYH02_009400</name>
</gene>
<dbReference type="PROSITE" id="PS01136">
    <property type="entry name" value="UPF0034"/>
    <property type="match status" value="1"/>
</dbReference>
<dbReference type="InterPro" id="IPR013785">
    <property type="entry name" value="Aldolase_TIM"/>
</dbReference>
<keyword evidence="9" id="KW-1185">Reference proteome</keyword>
<dbReference type="GO" id="GO:0050660">
    <property type="term" value="F:flavin adenine dinucleotide binding"/>
    <property type="evidence" value="ECO:0007669"/>
    <property type="project" value="InterPro"/>
</dbReference>
<dbReference type="AlphaFoldDB" id="A0A835W8A9"/>
<feature type="domain" description="DUS-like FMN-binding" evidence="7">
    <location>
        <begin position="128"/>
        <end position="324"/>
    </location>
</feature>
<feature type="region of interest" description="Disordered" evidence="6">
    <location>
        <begin position="398"/>
        <end position="479"/>
    </location>
</feature>
<dbReference type="InterPro" id="IPR052582">
    <property type="entry name" value="tRNA-DUS-like"/>
</dbReference>
<sequence length="479" mass="50835">MATNAAAAQQAALPPPYIAPLQLGESQERIRAKYRCSVLHAGQDCHGWGGEGGKQDWGKLRGGCGDGCLVVRCFTGASAHYISYGADIVYSEELVAQRVIASSRVVNKSLQSIDFLDRGGEHGRVMFRTTADEKPRLVFQLGAADAVMALQAAQVVAGDVAEVGLNMGCPKAFSLQGGMGAALLRKPEIAEDIMKTLHRNLSIPVSCKIRLLDTDQDTVELARRLAACGINALAVHGRTTQQRPRDPAHWAPIKLVVEALAPGCVPVVANGDVFSWEDAQRVKRETGCAAAMIARAAMWNASVFRPQGFLPLDEVQREFVRLALKWENALPNTKYCLKEMADAPPSFQGRRGGVRALVGHEANTAVTRAKDEASLCALLGLSSTAPYEDLGEGASGAVAASSGKVKAPKQPKAPRPPRHAKQRENGQQPSNGSSAPEEASGAANGGEGLKRKRDGADEGGEAQPDGQVQRQEEADAQVA</sequence>
<dbReference type="OrthoDB" id="10262250at2759"/>
<dbReference type="SUPFAM" id="SSF51395">
    <property type="entry name" value="FMN-linked oxidoreductases"/>
    <property type="match status" value="1"/>
</dbReference>
<dbReference type="Proteomes" id="UP000613740">
    <property type="component" value="Unassembled WGS sequence"/>
</dbReference>
<comment type="cofactor">
    <cofactor evidence="1">
        <name>FMN</name>
        <dbReference type="ChEBI" id="CHEBI:58210"/>
    </cofactor>
</comment>
<evidence type="ECO:0000256" key="4">
    <source>
        <dbReference type="ARBA" id="ARBA00022694"/>
    </source>
</evidence>
<comment type="caution">
    <text evidence="8">The sequence shown here is derived from an EMBL/GenBank/DDBJ whole genome shotgun (WGS) entry which is preliminary data.</text>
</comment>
<accession>A0A835W8A9</accession>
<organism evidence="8 9">
    <name type="scientific">Chlamydomonas schloesseri</name>
    <dbReference type="NCBI Taxonomy" id="2026947"/>
    <lineage>
        <taxon>Eukaryota</taxon>
        <taxon>Viridiplantae</taxon>
        <taxon>Chlorophyta</taxon>
        <taxon>core chlorophytes</taxon>
        <taxon>Chlorophyceae</taxon>
        <taxon>CS clade</taxon>
        <taxon>Chlamydomonadales</taxon>
        <taxon>Chlamydomonadaceae</taxon>
        <taxon>Chlamydomonas</taxon>
    </lineage>
</organism>
<dbReference type="CDD" id="cd02801">
    <property type="entry name" value="DUS_like_FMN"/>
    <property type="match status" value="1"/>
</dbReference>
<evidence type="ECO:0000256" key="6">
    <source>
        <dbReference type="SAM" id="MobiDB-lite"/>
    </source>
</evidence>
<dbReference type="GO" id="GO:0005737">
    <property type="term" value="C:cytoplasm"/>
    <property type="evidence" value="ECO:0007669"/>
    <property type="project" value="TreeGrafter"/>
</dbReference>
<reference evidence="8" key="1">
    <citation type="journal article" date="2020" name="bioRxiv">
        <title>Comparative genomics of Chlamydomonas.</title>
        <authorList>
            <person name="Craig R.J."/>
            <person name="Hasan A.R."/>
            <person name="Ness R.W."/>
            <person name="Keightley P.D."/>
        </authorList>
    </citation>
    <scope>NUCLEOTIDE SEQUENCE</scope>
    <source>
        <strain evidence="8">CCAP 11/173</strain>
    </source>
</reference>
<evidence type="ECO:0000256" key="2">
    <source>
        <dbReference type="ARBA" id="ARBA00022630"/>
    </source>
</evidence>
<keyword evidence="3" id="KW-0288">FMN</keyword>
<evidence type="ECO:0000256" key="3">
    <source>
        <dbReference type="ARBA" id="ARBA00022643"/>
    </source>
</evidence>
<dbReference type="Gene3D" id="3.20.20.70">
    <property type="entry name" value="Aldolase class I"/>
    <property type="match status" value="1"/>
</dbReference>